<reference evidence="1" key="2">
    <citation type="submission" date="2013-11" db="EMBL/GenBank/DDBJ databases">
        <title>The Genome Sequence of Phytophthora parasitica CJ02B3.</title>
        <authorList>
            <consortium name="The Broad Institute Genomics Platform"/>
            <person name="Russ C."/>
            <person name="Tyler B."/>
            <person name="Panabieres F."/>
            <person name="Shan W."/>
            <person name="Tripathy S."/>
            <person name="Grunwald N."/>
            <person name="Machado M."/>
            <person name="Johnson C.S."/>
            <person name="Arredondo F."/>
            <person name="Hong C."/>
            <person name="Coffey M."/>
            <person name="Young S.K."/>
            <person name="Zeng Q."/>
            <person name="Gargeya S."/>
            <person name="Fitzgerald M."/>
            <person name="Abouelleil A."/>
            <person name="Alvarado L."/>
            <person name="Chapman S.B."/>
            <person name="Gainer-Dewar J."/>
            <person name="Goldberg J."/>
            <person name="Griggs A."/>
            <person name="Gujja S."/>
            <person name="Hansen M."/>
            <person name="Howarth C."/>
            <person name="Imamovic A."/>
            <person name="Ireland A."/>
            <person name="Larimer J."/>
            <person name="McCowan C."/>
            <person name="Murphy C."/>
            <person name="Pearson M."/>
            <person name="Poon T.W."/>
            <person name="Priest M."/>
            <person name="Roberts A."/>
            <person name="Saif S."/>
            <person name="Shea T."/>
            <person name="Sykes S."/>
            <person name="Wortman J."/>
            <person name="Nusbaum C."/>
            <person name="Birren B."/>
        </authorList>
    </citation>
    <scope>NUCLEOTIDE SEQUENCE [LARGE SCALE GENOMIC DNA]</scope>
    <source>
        <strain evidence="1">CJ02B3</strain>
    </source>
</reference>
<dbReference type="PANTHER" id="PTHR47169:SF2">
    <property type="entry name" value="OS01G0541250 PROTEIN"/>
    <property type="match status" value="1"/>
</dbReference>
<feature type="non-terminal residue" evidence="1">
    <location>
        <position position="62"/>
    </location>
</feature>
<organism evidence="1">
    <name type="scientific">Phytophthora nicotianae</name>
    <name type="common">Potato buckeye rot agent</name>
    <name type="synonym">Phytophthora parasitica</name>
    <dbReference type="NCBI Taxonomy" id="4792"/>
    <lineage>
        <taxon>Eukaryota</taxon>
        <taxon>Sar</taxon>
        <taxon>Stramenopiles</taxon>
        <taxon>Oomycota</taxon>
        <taxon>Peronosporomycetes</taxon>
        <taxon>Peronosporales</taxon>
        <taxon>Peronosporaceae</taxon>
        <taxon>Phytophthora</taxon>
    </lineage>
</organism>
<accession>W2GXN1</accession>
<feature type="non-terminal residue" evidence="1">
    <location>
        <position position="1"/>
    </location>
</feature>
<gene>
    <name evidence="1" type="ORF">L915_08432</name>
    <name evidence="2" type="ORF">L916_08359</name>
    <name evidence="3" type="ORF">L917_03764</name>
</gene>
<dbReference type="PANTHER" id="PTHR47169">
    <property type="entry name" value="OS01G0541250 PROTEIN"/>
    <property type="match status" value="1"/>
</dbReference>
<proteinExistence type="predicted"/>
<dbReference type="EMBL" id="KI672823">
    <property type="protein sequence ID" value="ETL40458.1"/>
    <property type="molecule type" value="Genomic_DNA"/>
</dbReference>
<dbReference type="Proteomes" id="UP000054423">
    <property type="component" value="Unassembled WGS sequence"/>
</dbReference>
<dbReference type="Proteomes" id="UP000053236">
    <property type="component" value="Unassembled WGS sequence"/>
</dbReference>
<dbReference type="OrthoDB" id="116611at2759"/>
<dbReference type="EMBL" id="KI678372">
    <property type="protein sequence ID" value="ETL99387.1"/>
    <property type="molecule type" value="Genomic_DNA"/>
</dbReference>
<dbReference type="EMBL" id="KI686196">
    <property type="protein sequence ID" value="ETK87041.1"/>
    <property type="molecule type" value="Genomic_DNA"/>
</dbReference>
<evidence type="ECO:0000313" key="4">
    <source>
        <dbReference type="Proteomes" id="UP000053864"/>
    </source>
</evidence>
<evidence type="ECO:0000313" key="2">
    <source>
        <dbReference type="EMBL" id="ETL40458.1"/>
    </source>
</evidence>
<sequence length="62" mass="7330">ISKFMMDHLYDVVHIDEKWFNMYKGVARYCFAPDEGLPYRSTSNVRYIGKVKLLVAIARPQF</sequence>
<name>W2GXN1_PHYNI</name>
<reference evidence="2 4" key="3">
    <citation type="submission" date="2013-11" db="EMBL/GenBank/DDBJ databases">
        <title>The Genome Sequence of Phytophthora parasitica CJ05E6.</title>
        <authorList>
            <consortium name="The Broad Institute Genomics Platform"/>
            <person name="Russ C."/>
            <person name="Tyler B."/>
            <person name="Panabieres F."/>
            <person name="Shan W."/>
            <person name="Tripathy S."/>
            <person name="Grunwald N."/>
            <person name="Machado M."/>
            <person name="Johnson C.S."/>
            <person name="Arredondo F."/>
            <person name="Hong C."/>
            <person name="Coffey M."/>
            <person name="Young S.K."/>
            <person name="Zeng Q."/>
            <person name="Gargeya S."/>
            <person name="Fitzgerald M."/>
            <person name="Abouelleil A."/>
            <person name="Alvarado L."/>
            <person name="Chapman S.B."/>
            <person name="Gainer-Dewar J."/>
            <person name="Goldberg J."/>
            <person name="Griggs A."/>
            <person name="Gujja S."/>
            <person name="Hansen M."/>
            <person name="Howarth C."/>
            <person name="Imamovic A."/>
            <person name="Ireland A."/>
            <person name="Larimer J."/>
            <person name="McCowan C."/>
            <person name="Murphy C."/>
            <person name="Pearson M."/>
            <person name="Poon T.W."/>
            <person name="Priest M."/>
            <person name="Roberts A."/>
            <person name="Saif S."/>
            <person name="Shea T."/>
            <person name="Sykes S."/>
            <person name="Wortman J."/>
            <person name="Nusbaum C."/>
            <person name="Birren B."/>
        </authorList>
    </citation>
    <scope>NUCLEOTIDE SEQUENCE [LARGE SCALE GENOMIC DNA]</scope>
    <source>
        <strain evidence="2 4">CJ05E6</strain>
    </source>
</reference>
<evidence type="ECO:0000313" key="1">
    <source>
        <dbReference type="EMBL" id="ETK87041.1"/>
    </source>
</evidence>
<evidence type="ECO:0000313" key="3">
    <source>
        <dbReference type="EMBL" id="ETL99387.1"/>
    </source>
</evidence>
<dbReference type="AlphaFoldDB" id="W2GXN1"/>
<protein>
    <submittedName>
        <fullName evidence="1">Uncharacterized protein</fullName>
    </submittedName>
</protein>
<reference evidence="3" key="1">
    <citation type="submission" date="2013-11" db="EMBL/GenBank/DDBJ databases">
        <title>The Genome Sequence of Phytophthora parasitica CHvinca01.</title>
        <authorList>
            <consortium name="The Broad Institute Genomics Platform"/>
            <person name="Russ C."/>
            <person name="Tyler B."/>
            <person name="Panabieres F."/>
            <person name="Shan W."/>
            <person name="Tripathy S."/>
            <person name="Grunwald N."/>
            <person name="Machado M."/>
            <person name="Johnson C.S."/>
            <person name="Arredondo F."/>
            <person name="Hong C."/>
            <person name="Coffey M."/>
            <person name="Young S.K."/>
            <person name="Zeng Q."/>
            <person name="Gargeya S."/>
            <person name="Fitzgerald M."/>
            <person name="Abouelleil A."/>
            <person name="Alvarado L."/>
            <person name="Chapman S.B."/>
            <person name="Gainer-Dewar J."/>
            <person name="Goldberg J."/>
            <person name="Griggs A."/>
            <person name="Gujja S."/>
            <person name="Hansen M."/>
            <person name="Howarth C."/>
            <person name="Imamovic A."/>
            <person name="Ireland A."/>
            <person name="Larimer J."/>
            <person name="McCowan C."/>
            <person name="Murphy C."/>
            <person name="Pearson M."/>
            <person name="Poon T.W."/>
            <person name="Priest M."/>
            <person name="Roberts A."/>
            <person name="Saif S."/>
            <person name="Shea T."/>
            <person name="Sykes S."/>
            <person name="Wortman J."/>
            <person name="Nusbaum C."/>
            <person name="Birren B."/>
        </authorList>
    </citation>
    <scope>NUCLEOTIDE SEQUENCE [LARGE SCALE GENOMIC DNA]</scope>
    <source>
        <strain evidence="3">CHvinca01</strain>
    </source>
</reference>
<dbReference type="Proteomes" id="UP000053864">
    <property type="component" value="Unassembled WGS sequence"/>
</dbReference>